<evidence type="ECO:0000259" key="6">
    <source>
        <dbReference type="Pfam" id="PF02770"/>
    </source>
</evidence>
<dbReference type="RefSeq" id="WP_094851239.1">
    <property type="nucleotide sequence ID" value="NZ_NEVM01000001.1"/>
</dbReference>
<comment type="similarity">
    <text evidence="2">Belongs to the acyl-CoA dehydrogenase family.</text>
</comment>
<dbReference type="Gene3D" id="2.40.110.10">
    <property type="entry name" value="Butyryl-CoA Dehydrogenase, subunit A, domain 2"/>
    <property type="match status" value="1"/>
</dbReference>
<dbReference type="Gene3D" id="1.20.140.10">
    <property type="entry name" value="Butyryl-CoA Dehydrogenase, subunit A, domain 3"/>
    <property type="match status" value="1"/>
</dbReference>
<reference evidence="9" key="1">
    <citation type="submission" date="2017-05" db="EMBL/GenBank/DDBJ databases">
        <title>Complete and WGS of Bordetella genogroups.</title>
        <authorList>
            <person name="Spilker T."/>
            <person name="Lipuma J."/>
        </authorList>
    </citation>
    <scope>NUCLEOTIDE SEQUENCE [LARGE SCALE GENOMIC DNA]</scope>
    <source>
        <strain evidence="9">AU16122</strain>
    </source>
</reference>
<keyword evidence="4" id="KW-0274">FAD</keyword>
<dbReference type="EMBL" id="NEVM01000001">
    <property type="protein sequence ID" value="OZI37132.1"/>
    <property type="molecule type" value="Genomic_DNA"/>
</dbReference>
<dbReference type="Proteomes" id="UP000216020">
    <property type="component" value="Unassembled WGS sequence"/>
</dbReference>
<dbReference type="Gene3D" id="1.10.540.10">
    <property type="entry name" value="Acyl-CoA dehydrogenase/oxidase, N-terminal domain"/>
    <property type="match status" value="1"/>
</dbReference>
<feature type="domain" description="Acyl-CoA oxidase/dehydrogenase middle" evidence="6">
    <location>
        <begin position="131"/>
        <end position="223"/>
    </location>
</feature>
<protein>
    <recommendedName>
        <fullName evidence="10">Acyl-CoA dehydrogenase</fullName>
    </recommendedName>
</protein>
<organism evidence="8 9">
    <name type="scientific">Bordetella genomosp. 10</name>
    <dbReference type="NCBI Taxonomy" id="1416804"/>
    <lineage>
        <taxon>Bacteria</taxon>
        <taxon>Pseudomonadati</taxon>
        <taxon>Pseudomonadota</taxon>
        <taxon>Betaproteobacteria</taxon>
        <taxon>Burkholderiales</taxon>
        <taxon>Alcaligenaceae</taxon>
        <taxon>Bordetella</taxon>
    </lineage>
</organism>
<dbReference type="GO" id="GO:0003995">
    <property type="term" value="F:acyl-CoA dehydrogenase activity"/>
    <property type="evidence" value="ECO:0007669"/>
    <property type="project" value="TreeGrafter"/>
</dbReference>
<evidence type="ECO:0000256" key="4">
    <source>
        <dbReference type="ARBA" id="ARBA00022827"/>
    </source>
</evidence>
<keyword evidence="3" id="KW-0285">Flavoprotein</keyword>
<dbReference type="InterPro" id="IPR036250">
    <property type="entry name" value="AcylCo_DH-like_C"/>
</dbReference>
<dbReference type="InterPro" id="IPR009075">
    <property type="entry name" value="AcylCo_DH/oxidase_C"/>
</dbReference>
<evidence type="ECO:0008006" key="10">
    <source>
        <dbReference type="Google" id="ProtNLM"/>
    </source>
</evidence>
<evidence type="ECO:0000313" key="9">
    <source>
        <dbReference type="Proteomes" id="UP000216020"/>
    </source>
</evidence>
<dbReference type="InterPro" id="IPR013786">
    <property type="entry name" value="AcylCoA_DH/ox_N"/>
</dbReference>
<proteinExistence type="inferred from homology"/>
<dbReference type="PANTHER" id="PTHR43884:SF12">
    <property type="entry name" value="ISOVALERYL-COA DEHYDROGENASE, MITOCHONDRIAL-RELATED"/>
    <property type="match status" value="1"/>
</dbReference>
<evidence type="ECO:0000256" key="2">
    <source>
        <dbReference type="ARBA" id="ARBA00009347"/>
    </source>
</evidence>
<evidence type="ECO:0000256" key="1">
    <source>
        <dbReference type="ARBA" id="ARBA00001974"/>
    </source>
</evidence>
<name>A0A261SJL8_9BORD</name>
<comment type="caution">
    <text evidence="8">The sequence shown here is derived from an EMBL/GenBank/DDBJ whole genome shotgun (WGS) entry which is preliminary data.</text>
</comment>
<evidence type="ECO:0000259" key="7">
    <source>
        <dbReference type="Pfam" id="PF02771"/>
    </source>
</evidence>
<gene>
    <name evidence="8" type="ORF">CAL29_01495</name>
</gene>
<dbReference type="Pfam" id="PF02770">
    <property type="entry name" value="Acyl-CoA_dh_M"/>
    <property type="match status" value="1"/>
</dbReference>
<feature type="domain" description="Acyl-CoA dehydrogenase/oxidase C-terminal" evidence="5">
    <location>
        <begin position="248"/>
        <end position="361"/>
    </location>
</feature>
<dbReference type="InterPro" id="IPR037069">
    <property type="entry name" value="AcylCoA_DH/ox_N_sf"/>
</dbReference>
<feature type="domain" description="Acyl-CoA dehydrogenase/oxidase N-terminal" evidence="7">
    <location>
        <begin position="6"/>
        <end position="119"/>
    </location>
</feature>
<dbReference type="OrthoDB" id="7316074at2"/>
<dbReference type="Pfam" id="PF02771">
    <property type="entry name" value="Acyl-CoA_dh_N"/>
    <property type="match status" value="1"/>
</dbReference>
<evidence type="ECO:0000313" key="8">
    <source>
        <dbReference type="EMBL" id="OZI37132.1"/>
    </source>
</evidence>
<accession>A0A261SJL8</accession>
<dbReference type="AlphaFoldDB" id="A0A261SJL8"/>
<dbReference type="PANTHER" id="PTHR43884">
    <property type="entry name" value="ACYL-COA DEHYDROGENASE"/>
    <property type="match status" value="1"/>
</dbReference>
<dbReference type="GO" id="GO:0050660">
    <property type="term" value="F:flavin adenine dinucleotide binding"/>
    <property type="evidence" value="ECO:0007669"/>
    <property type="project" value="InterPro"/>
</dbReference>
<evidence type="ECO:0000256" key="3">
    <source>
        <dbReference type="ARBA" id="ARBA00022630"/>
    </source>
</evidence>
<dbReference type="CDD" id="cd00567">
    <property type="entry name" value="ACAD"/>
    <property type="match status" value="1"/>
</dbReference>
<dbReference type="InterPro" id="IPR046373">
    <property type="entry name" value="Acyl-CoA_Oxase/DH_mid-dom_sf"/>
</dbReference>
<keyword evidence="9" id="KW-1185">Reference proteome</keyword>
<dbReference type="SUPFAM" id="SSF47203">
    <property type="entry name" value="Acyl-CoA dehydrogenase C-terminal domain-like"/>
    <property type="match status" value="1"/>
</dbReference>
<evidence type="ECO:0000259" key="5">
    <source>
        <dbReference type="Pfam" id="PF00441"/>
    </source>
</evidence>
<dbReference type="Pfam" id="PF00441">
    <property type="entry name" value="Acyl-CoA_dh_1"/>
    <property type="match status" value="1"/>
</dbReference>
<dbReference type="InterPro" id="IPR009100">
    <property type="entry name" value="AcylCoA_DH/oxidase_NM_dom_sf"/>
</dbReference>
<comment type="cofactor">
    <cofactor evidence="1">
        <name>FAD</name>
        <dbReference type="ChEBI" id="CHEBI:57692"/>
    </cofactor>
</comment>
<dbReference type="InterPro" id="IPR006091">
    <property type="entry name" value="Acyl-CoA_Oxase/DH_mid-dom"/>
</dbReference>
<sequence>MNFDYTPKQQAIYNTVGELGRTRFAPRAAALEVGTASPVENLQDLVDAGYGAASLSEDLGGLGGGALGTDPLASLLVVEQTARYCPSTAQSIHIHYNASHRLEQIGSAEQVDRILGPVVHAGKFVNSTGSEPGRTARGLYNLQTVAEKVPGGWVVNGVKNYATLADAVHYHTLAAVAKDVPVPDGHLMLALPQGVEGLTIEPGSWNPIGMRGAFSPVLRLKDVFVPDRNQLGALGESAKGRWQAKSHLSFAAQYIGASEGLFDLLTAYLPNRGTAGDGYAQLRIGELRIAIDAARWLTYRAAWLWTRDSAAAELFSMNAKHQAIAAAVLAIDRGAQVAGSSALDADSDISRFIRDLRFQTLHENYDKTAATVGKFHLGQAYDVTARL</sequence>
<dbReference type="SUPFAM" id="SSF56645">
    <property type="entry name" value="Acyl-CoA dehydrogenase NM domain-like"/>
    <property type="match status" value="1"/>
</dbReference>